<dbReference type="AlphaFoldDB" id="A0A412CCM5"/>
<dbReference type="RefSeq" id="WP_118036360.1">
    <property type="nucleotide sequence ID" value="NZ_QRTP01000031.1"/>
</dbReference>
<organism evidence="1 2">
    <name type="scientific">Megamonas rupellensis</name>
    <dbReference type="NCBI Taxonomy" id="491921"/>
    <lineage>
        <taxon>Bacteria</taxon>
        <taxon>Bacillati</taxon>
        <taxon>Bacillota</taxon>
        <taxon>Negativicutes</taxon>
        <taxon>Selenomonadales</taxon>
        <taxon>Selenomonadaceae</taxon>
        <taxon>Megamonas</taxon>
    </lineage>
</organism>
<evidence type="ECO:0000313" key="1">
    <source>
        <dbReference type="EMBL" id="RGQ79200.1"/>
    </source>
</evidence>
<gene>
    <name evidence="1" type="ORF">DWY77_09930</name>
</gene>
<protein>
    <recommendedName>
        <fullName evidence="3">DNA-binding protein</fullName>
    </recommendedName>
</protein>
<proteinExistence type="predicted"/>
<reference evidence="1 2" key="1">
    <citation type="submission" date="2018-08" db="EMBL/GenBank/DDBJ databases">
        <title>A genome reference for cultivated species of the human gut microbiota.</title>
        <authorList>
            <person name="Zou Y."/>
            <person name="Xue W."/>
            <person name="Luo G."/>
        </authorList>
    </citation>
    <scope>NUCLEOTIDE SEQUENCE [LARGE SCALE GENOMIC DNA]</scope>
    <source>
        <strain evidence="1 2">AF27-12</strain>
    </source>
</reference>
<sequence length="92" mass="10882">MYNNLIVEMIKKGYKLEDIAGTLADLLDCPEKIIESKLKNTQDFTFLEVIKINEQIFDNKMDLKYLFAKESNDNATYCKHFIQETPPSKWWN</sequence>
<comment type="caution">
    <text evidence="1">The sequence shown here is derived from an EMBL/GenBank/DDBJ whole genome shotgun (WGS) entry which is preliminary data.</text>
</comment>
<accession>A0A412CCM5</accession>
<dbReference type="EMBL" id="QRTP01000031">
    <property type="protein sequence ID" value="RGQ79200.1"/>
    <property type="molecule type" value="Genomic_DNA"/>
</dbReference>
<dbReference type="Proteomes" id="UP000286147">
    <property type="component" value="Unassembled WGS sequence"/>
</dbReference>
<name>A0A412CCM5_9FIRM</name>
<evidence type="ECO:0008006" key="3">
    <source>
        <dbReference type="Google" id="ProtNLM"/>
    </source>
</evidence>
<evidence type="ECO:0000313" key="2">
    <source>
        <dbReference type="Proteomes" id="UP000286147"/>
    </source>
</evidence>